<evidence type="ECO:0000256" key="1">
    <source>
        <dbReference type="ARBA" id="ARBA00022737"/>
    </source>
</evidence>
<organism evidence="3">
    <name type="scientific">Chromera velia CCMP2878</name>
    <dbReference type="NCBI Taxonomy" id="1169474"/>
    <lineage>
        <taxon>Eukaryota</taxon>
        <taxon>Sar</taxon>
        <taxon>Alveolata</taxon>
        <taxon>Colpodellida</taxon>
        <taxon>Chromeraceae</taxon>
        <taxon>Chromera</taxon>
    </lineage>
</organism>
<feature type="region of interest" description="Disordered" evidence="2">
    <location>
        <begin position="139"/>
        <end position="158"/>
    </location>
</feature>
<evidence type="ECO:0000256" key="2">
    <source>
        <dbReference type="SAM" id="MobiDB-lite"/>
    </source>
</evidence>
<dbReference type="Gene3D" id="2.120.10.30">
    <property type="entry name" value="TolB, C-terminal domain"/>
    <property type="match status" value="1"/>
</dbReference>
<sequence length="386" mass="43393">MCAGNDSVKILTLSRFQEAKRNGGSRFGRLDFSKEGRVFCVFRGGRRRVTTSSERADECGGDGRRGVAPEEVRLRSPSSVALDRFGNVYISDTGNHCIRLLLRRKGEGELECVVVAGVPGRAAEEIRGEEDNQDLSWLRGSQRMEGKDKKEKERDQEELLGRPQQLCVVENGKDAVQLVFAESDRGQVRSVRLYTEKETGTMMRDRETPIETIMGSGRSPLQRNAGPVKRNETSVPGVGNASEVRLSVPLGVACDCKGEWLFVSDPPSAVVWRVQMGRKGGERKCEVYLEKLHLQEDGNTRWCEVVAGRCYQQEIMMKSGKSTREFWSPMRLWSLWPLPTKINSLGESGRHWQEGRPRQQCLPHLPWEVLDLTKSKEAKARGAGEK</sequence>
<dbReference type="SUPFAM" id="SSF101898">
    <property type="entry name" value="NHL repeat"/>
    <property type="match status" value="1"/>
</dbReference>
<feature type="compositionally biased region" description="Basic and acidic residues" evidence="2">
    <location>
        <begin position="142"/>
        <end position="158"/>
    </location>
</feature>
<dbReference type="InterPro" id="IPR001258">
    <property type="entry name" value="NHL_repeat"/>
</dbReference>
<keyword evidence="1" id="KW-0677">Repeat</keyword>
<evidence type="ECO:0000313" key="3">
    <source>
        <dbReference type="EMBL" id="CEM10189.1"/>
    </source>
</evidence>
<feature type="region of interest" description="Disordered" evidence="2">
    <location>
        <begin position="214"/>
        <end position="236"/>
    </location>
</feature>
<reference evidence="3" key="1">
    <citation type="submission" date="2014-11" db="EMBL/GenBank/DDBJ databases">
        <authorList>
            <person name="Otto D Thomas"/>
            <person name="Naeem Raeece"/>
        </authorList>
    </citation>
    <scope>NUCLEOTIDE SEQUENCE</scope>
</reference>
<dbReference type="Pfam" id="PF01436">
    <property type="entry name" value="NHL"/>
    <property type="match status" value="1"/>
</dbReference>
<evidence type="ECO:0008006" key="4">
    <source>
        <dbReference type="Google" id="ProtNLM"/>
    </source>
</evidence>
<gene>
    <name evidence="3" type="ORF">Cvel_16128</name>
</gene>
<dbReference type="VEuPathDB" id="CryptoDB:Cvel_16128"/>
<proteinExistence type="predicted"/>
<name>A0A0G4FBD1_9ALVE</name>
<accession>A0A0G4FBD1</accession>
<dbReference type="EMBL" id="CDMZ01000251">
    <property type="protein sequence ID" value="CEM10189.1"/>
    <property type="molecule type" value="Genomic_DNA"/>
</dbReference>
<dbReference type="InterPro" id="IPR011042">
    <property type="entry name" value="6-blade_b-propeller_TolB-like"/>
</dbReference>
<dbReference type="AlphaFoldDB" id="A0A0G4FBD1"/>
<protein>
    <recommendedName>
        <fullName evidence="4">SMP-30/Gluconolactonase/LRE-like region domain-containing protein</fullName>
    </recommendedName>
</protein>